<dbReference type="Proteomes" id="UP000001353">
    <property type="component" value="Chromosome"/>
</dbReference>
<dbReference type="Pfam" id="PF07859">
    <property type="entry name" value="Abhydrolase_3"/>
    <property type="match status" value="1"/>
</dbReference>
<dbReference type="GO" id="GO:0016787">
    <property type="term" value="F:hydrolase activity"/>
    <property type="evidence" value="ECO:0007669"/>
    <property type="project" value="UniProtKB-KW"/>
</dbReference>
<proteinExistence type="predicted"/>
<dbReference type="PANTHER" id="PTHR48081:SF33">
    <property type="entry name" value="KYNURENINE FORMAMIDASE"/>
    <property type="match status" value="1"/>
</dbReference>
<dbReference type="HOGENOM" id="CLU_012494_4_7_5"/>
<dbReference type="InterPro" id="IPR013094">
    <property type="entry name" value="AB_hydrolase_3"/>
</dbReference>
<reference evidence="3 4" key="1">
    <citation type="journal article" date="2011" name="BMC Genomics">
        <title>Comparative genome analysis and genome-guided physiological analysis of Roseobacter litoralis.</title>
        <authorList>
            <person name="Kalhoefer D."/>
            <person name="Thole S."/>
            <person name="Voget S."/>
            <person name="Lehmann R."/>
            <person name="Liesegang H."/>
            <person name="Wollher A."/>
            <person name="Daniel R."/>
            <person name="Simon M."/>
            <person name="Brinkhoff T."/>
        </authorList>
    </citation>
    <scope>NUCLEOTIDE SEQUENCE [LARGE SCALE GENOMIC DNA]</scope>
    <source>
        <strain evidence="4">ATCC 49566 / DSM 6996 / JCM 21268 / NBRC 15278 / OCh 149</strain>
    </source>
</reference>
<name>F7ZEU0_ROSLO</name>
<dbReference type="EMBL" id="CP002623">
    <property type="protein sequence ID" value="AEI92171.1"/>
    <property type="molecule type" value="Genomic_DNA"/>
</dbReference>
<dbReference type="InterPro" id="IPR029058">
    <property type="entry name" value="AB_hydrolase_fold"/>
</dbReference>
<keyword evidence="1" id="KW-0378">Hydrolase</keyword>
<feature type="domain" description="Alpha/beta hydrolase fold-3" evidence="2">
    <location>
        <begin position="65"/>
        <end position="180"/>
    </location>
</feature>
<evidence type="ECO:0000313" key="3">
    <source>
        <dbReference type="EMBL" id="AEI92171.1"/>
    </source>
</evidence>
<evidence type="ECO:0000313" key="4">
    <source>
        <dbReference type="Proteomes" id="UP000001353"/>
    </source>
</evidence>
<dbReference type="Gene3D" id="3.40.50.1820">
    <property type="entry name" value="alpha/beta hydrolase"/>
    <property type="match status" value="1"/>
</dbReference>
<dbReference type="AlphaFoldDB" id="F7ZEU0"/>
<organism evidence="3 4">
    <name type="scientific">Roseobacter litoralis (strain ATCC 49566 / DSM 6996 / JCM 21268 / NBRC 15278 / OCh 149)</name>
    <dbReference type="NCBI Taxonomy" id="391595"/>
    <lineage>
        <taxon>Bacteria</taxon>
        <taxon>Pseudomonadati</taxon>
        <taxon>Pseudomonadota</taxon>
        <taxon>Alphaproteobacteria</taxon>
        <taxon>Rhodobacterales</taxon>
        <taxon>Roseobacteraceae</taxon>
        <taxon>Roseobacter</taxon>
    </lineage>
</organism>
<dbReference type="OrthoDB" id="9771666at2"/>
<dbReference type="PANTHER" id="PTHR48081">
    <property type="entry name" value="AB HYDROLASE SUPERFAMILY PROTEIN C4A8.06C"/>
    <property type="match status" value="1"/>
</dbReference>
<evidence type="ECO:0000259" key="2">
    <source>
        <dbReference type="Pfam" id="PF07859"/>
    </source>
</evidence>
<dbReference type="SUPFAM" id="SSF53474">
    <property type="entry name" value="alpha/beta-Hydrolases"/>
    <property type="match status" value="1"/>
</dbReference>
<accession>F7ZEU0</accession>
<gene>
    <name evidence="3" type="ordered locus">RLO149_c001390</name>
</gene>
<keyword evidence="4" id="KW-1185">Reference proteome</keyword>
<dbReference type="STRING" id="391595.RLO149_c001390"/>
<evidence type="ECO:0000256" key="1">
    <source>
        <dbReference type="ARBA" id="ARBA00022801"/>
    </source>
</evidence>
<protein>
    <recommendedName>
        <fullName evidence="2">Alpha/beta hydrolase fold-3 domain-containing protein</fullName>
    </recommendedName>
</protein>
<sequence>MKLDDAYANAAHIPQAAQYPPRWSEAAAAFREAMGARADLGVSYGPSARQAYDLFHAEGPAHGTMVFVHGGYWLKFGRSTWSHFAKGALARNWNVAMVEYDLCPDVTIAQITRQVATAITSLAARLDGPMTLSGHSAGGHLVARMLAPGMLEPDVAARIQKVAPISPVADLRPLLETSMNADFKMDLAIAAAESPVLQPPPDTPVCIWVGAQERPVFLQQAAALAGAWSVPQVIVPSKHHFDVIDALCDPQSDLVRYLTT</sequence>
<dbReference type="eggNOG" id="COG0657">
    <property type="taxonomic scope" value="Bacteria"/>
</dbReference>
<dbReference type="InterPro" id="IPR050300">
    <property type="entry name" value="GDXG_lipolytic_enzyme"/>
</dbReference>
<dbReference type="RefSeq" id="WP_013960115.1">
    <property type="nucleotide sequence ID" value="NC_015730.1"/>
</dbReference>
<dbReference type="KEGG" id="rli:RLO149_c001390"/>